<evidence type="ECO:0000313" key="2">
    <source>
        <dbReference type="Proteomes" id="UP000053621"/>
    </source>
</evidence>
<comment type="caution">
    <text evidence="1">The sequence shown here is derived from an EMBL/GenBank/DDBJ whole genome shotgun (WGS) entry which is preliminary data.</text>
</comment>
<dbReference type="OrthoDB" id="8685at2157"/>
<dbReference type="GO" id="GO:0030638">
    <property type="term" value="P:polyketide metabolic process"/>
    <property type="evidence" value="ECO:0007669"/>
    <property type="project" value="InterPro"/>
</dbReference>
<dbReference type="PANTHER" id="PTHR38436:SF1">
    <property type="entry name" value="ESTER CYCLASE"/>
    <property type="match status" value="1"/>
</dbReference>
<evidence type="ECO:0000313" key="1">
    <source>
        <dbReference type="EMBL" id="POG56474.1"/>
    </source>
</evidence>
<dbReference type="Pfam" id="PF07366">
    <property type="entry name" value="SnoaL"/>
    <property type="match status" value="1"/>
</dbReference>
<dbReference type="SUPFAM" id="SSF54427">
    <property type="entry name" value="NTF2-like"/>
    <property type="match status" value="1"/>
</dbReference>
<organism evidence="1 2">
    <name type="scientific">Haloferax marisrubri</name>
    <dbReference type="NCBI Taxonomy" id="1544719"/>
    <lineage>
        <taxon>Archaea</taxon>
        <taxon>Methanobacteriati</taxon>
        <taxon>Methanobacteriota</taxon>
        <taxon>Stenosarchaea group</taxon>
        <taxon>Halobacteria</taxon>
        <taxon>Halobacteriales</taxon>
        <taxon>Haloferacaceae</taxon>
        <taxon>Haloferax</taxon>
    </lineage>
</organism>
<accession>A0A2P4NTI8</accession>
<keyword evidence="2" id="KW-1185">Reference proteome</keyword>
<dbReference type="Gene3D" id="3.10.450.50">
    <property type="match status" value="1"/>
</dbReference>
<reference evidence="1" key="1">
    <citation type="submission" date="2017-08" db="EMBL/GenBank/DDBJ databases">
        <title>Haloferax marisrubri sp. nov., isolated from the Discovery deep brine-seawater interface in the Red Sea.</title>
        <authorList>
            <person name="Zhang G."/>
            <person name="Stingl U."/>
        </authorList>
    </citation>
    <scope>NUCLEOTIDE SEQUENCE [LARGE SCALE GENOMIC DNA]</scope>
    <source>
        <strain evidence="1">SB3</strain>
    </source>
</reference>
<dbReference type="Proteomes" id="UP000053621">
    <property type="component" value="Unassembled WGS sequence"/>
</dbReference>
<protein>
    <submittedName>
        <fullName evidence="1">Ester cyclase</fullName>
    </submittedName>
</protein>
<dbReference type="RefSeq" id="WP_058569027.1">
    <property type="nucleotide sequence ID" value="NZ_LOPW02000005.1"/>
</dbReference>
<dbReference type="InterPro" id="IPR009959">
    <property type="entry name" value="Cyclase_SnoaL-like"/>
</dbReference>
<gene>
    <name evidence="1" type="ORF">AUR65_005275</name>
</gene>
<proteinExistence type="predicted"/>
<dbReference type="InterPro" id="IPR032710">
    <property type="entry name" value="NTF2-like_dom_sf"/>
</dbReference>
<name>A0A2P4NTI8_9EURY</name>
<dbReference type="PANTHER" id="PTHR38436">
    <property type="entry name" value="POLYKETIDE CYCLASE SNOAL-LIKE DOMAIN"/>
    <property type="match status" value="1"/>
</dbReference>
<dbReference type="EMBL" id="LOPW02000005">
    <property type="protein sequence ID" value="POG56474.1"/>
    <property type="molecule type" value="Genomic_DNA"/>
</dbReference>
<sequence>MGTESVAPTRTNVELCRRYVEEFVNEGDATAAEELVHEDVITHQLGVNADRVGRDALVDQILGFRGAVPDWHLAVEDAVGEGDRVMMRLTARGTPQEPWGNLVPTGKSFEQPAFFVFRLEDGRIVEQWNLVNLMGIARQLGLLPPGPRVIAKVAAQRIRSRLGGGRRRARADGPK</sequence>
<dbReference type="AlphaFoldDB" id="A0A2P4NTI8"/>